<organism evidence="1 2">
    <name type="scientific">Citrobacter bitternis</name>
    <dbReference type="NCBI Taxonomy" id="1585982"/>
    <lineage>
        <taxon>Bacteria</taxon>
        <taxon>Pseudomonadati</taxon>
        <taxon>Pseudomonadota</taxon>
        <taxon>Gammaproteobacteria</taxon>
        <taxon>Enterobacterales</taxon>
        <taxon>Enterobacteriaceae</taxon>
        <taxon>Citrobacter</taxon>
    </lineage>
</organism>
<dbReference type="RefSeq" id="WP_378109040.1">
    <property type="nucleotide sequence ID" value="NZ_JBHSRG010000009.1"/>
</dbReference>
<reference evidence="2" key="1">
    <citation type="journal article" date="2019" name="Int. J. Syst. Evol. Microbiol.">
        <title>The Global Catalogue of Microorganisms (GCM) 10K type strain sequencing project: providing services to taxonomists for standard genome sequencing and annotation.</title>
        <authorList>
            <consortium name="The Broad Institute Genomics Platform"/>
            <consortium name="The Broad Institute Genome Sequencing Center for Infectious Disease"/>
            <person name="Wu L."/>
            <person name="Ma J."/>
        </authorList>
    </citation>
    <scope>NUCLEOTIDE SEQUENCE [LARGE SCALE GENOMIC DNA]</scope>
    <source>
        <strain evidence="2">JCM30009</strain>
    </source>
</reference>
<gene>
    <name evidence="1" type="ORF">ACFPZP_14080</name>
</gene>
<keyword evidence="2" id="KW-1185">Reference proteome</keyword>
<sequence>MRKVLVFFNAQPVVVVETIKAVTTILRNYPNGEEIHLKIMRVGSYSITGDQTEIYVASDRELSSEEIVSAANRLL</sequence>
<proteinExistence type="predicted"/>
<name>A0ABW1Q236_9ENTR</name>
<evidence type="ECO:0000313" key="1">
    <source>
        <dbReference type="EMBL" id="MFC6122181.1"/>
    </source>
</evidence>
<protein>
    <submittedName>
        <fullName evidence="1">Uncharacterized protein</fullName>
    </submittedName>
</protein>
<accession>A0ABW1Q236</accession>
<evidence type="ECO:0000313" key="2">
    <source>
        <dbReference type="Proteomes" id="UP001596169"/>
    </source>
</evidence>
<dbReference type="EMBL" id="JBHSRG010000009">
    <property type="protein sequence ID" value="MFC6122181.1"/>
    <property type="molecule type" value="Genomic_DNA"/>
</dbReference>
<dbReference type="Proteomes" id="UP001596169">
    <property type="component" value="Unassembled WGS sequence"/>
</dbReference>
<comment type="caution">
    <text evidence="1">The sequence shown here is derived from an EMBL/GenBank/DDBJ whole genome shotgun (WGS) entry which is preliminary data.</text>
</comment>